<gene>
    <name evidence="1" type="ORF">J1605_009925</name>
</gene>
<reference evidence="1 2" key="1">
    <citation type="submission" date="2022-11" db="EMBL/GenBank/DDBJ databases">
        <title>Whole genome sequence of Eschrichtius robustus ER-17-0199.</title>
        <authorList>
            <person name="Bruniche-Olsen A."/>
            <person name="Black A.N."/>
            <person name="Fields C.J."/>
            <person name="Walden K."/>
            <person name="Dewoody J.A."/>
        </authorList>
    </citation>
    <scope>NUCLEOTIDE SEQUENCE [LARGE SCALE GENOMIC DNA]</scope>
    <source>
        <strain evidence="1">ER-17-0199</strain>
        <tissue evidence="1">Blubber</tissue>
    </source>
</reference>
<proteinExistence type="predicted"/>
<accession>A0AB34GQN0</accession>
<sequence length="111" mass="12341">MVLCHWSAIQTSRCVSSIYPPLVSSGHVLPREDSSRLGSAGEGGRPHGNRRPVVQAALGKHPQLYRPIRVKTDRAQTSFPFTQNTRFGLSGPCLHWLLVPDVRLSCIWARL</sequence>
<protein>
    <submittedName>
        <fullName evidence="1">Uncharacterized protein</fullName>
    </submittedName>
</protein>
<keyword evidence="2" id="KW-1185">Reference proteome</keyword>
<dbReference type="AlphaFoldDB" id="A0AB34GQN0"/>
<evidence type="ECO:0000313" key="1">
    <source>
        <dbReference type="EMBL" id="KAJ8782726.1"/>
    </source>
</evidence>
<comment type="caution">
    <text evidence="1">The sequence shown here is derived from an EMBL/GenBank/DDBJ whole genome shotgun (WGS) entry which is preliminary data.</text>
</comment>
<organism evidence="1 2">
    <name type="scientific">Eschrichtius robustus</name>
    <name type="common">California gray whale</name>
    <name type="synonym">Eschrichtius gibbosus</name>
    <dbReference type="NCBI Taxonomy" id="9764"/>
    <lineage>
        <taxon>Eukaryota</taxon>
        <taxon>Metazoa</taxon>
        <taxon>Chordata</taxon>
        <taxon>Craniata</taxon>
        <taxon>Vertebrata</taxon>
        <taxon>Euteleostomi</taxon>
        <taxon>Mammalia</taxon>
        <taxon>Eutheria</taxon>
        <taxon>Laurasiatheria</taxon>
        <taxon>Artiodactyla</taxon>
        <taxon>Whippomorpha</taxon>
        <taxon>Cetacea</taxon>
        <taxon>Mysticeti</taxon>
        <taxon>Eschrichtiidae</taxon>
        <taxon>Eschrichtius</taxon>
    </lineage>
</organism>
<name>A0AB34GQN0_ESCRO</name>
<dbReference type="EMBL" id="JAIQCJ010002099">
    <property type="protein sequence ID" value="KAJ8782726.1"/>
    <property type="molecule type" value="Genomic_DNA"/>
</dbReference>
<evidence type="ECO:0000313" key="2">
    <source>
        <dbReference type="Proteomes" id="UP001159641"/>
    </source>
</evidence>
<dbReference type="Proteomes" id="UP001159641">
    <property type="component" value="Unassembled WGS sequence"/>
</dbReference>